<dbReference type="Pfam" id="PF03333">
    <property type="entry name" value="PapB"/>
    <property type="match status" value="1"/>
</dbReference>
<protein>
    <submittedName>
        <fullName evidence="3">Transcriptional regulator</fullName>
    </submittedName>
</protein>
<dbReference type="PRINTS" id="PR01554">
    <property type="entry name" value="FIMREGULATRY"/>
</dbReference>
<evidence type="ECO:0000313" key="4">
    <source>
        <dbReference type="Proteomes" id="UP000471360"/>
    </source>
</evidence>
<evidence type="ECO:0000313" key="3">
    <source>
        <dbReference type="EMBL" id="NEN73671.1"/>
    </source>
</evidence>
<keyword evidence="2" id="KW-0804">Transcription</keyword>
<sequence>MSSRFIMCSRKKDTLISGEVSEDKFWLLIEISAIQSHKVICALYDYLVVGVSRKMVCEKHSVNNGYITRCMQRLTHIDRIAELLSVHYK</sequence>
<evidence type="ECO:0000256" key="2">
    <source>
        <dbReference type="ARBA" id="ARBA00023163"/>
    </source>
</evidence>
<reference evidence="3 4" key="1">
    <citation type="submission" date="2020-02" db="EMBL/GenBank/DDBJ databases">
        <authorList>
            <person name="Subbiah M."/>
            <person name="Call D."/>
        </authorList>
    </citation>
    <scope>NUCLEOTIDE SEQUENCE [LARGE SCALE GENOMIC DNA]</scope>
    <source>
        <strain evidence="3 4">8375wB1</strain>
    </source>
</reference>
<keyword evidence="1" id="KW-0805">Transcription regulation</keyword>
<dbReference type="GO" id="GO:0006355">
    <property type="term" value="P:regulation of DNA-templated transcription"/>
    <property type="evidence" value="ECO:0007669"/>
    <property type="project" value="InterPro"/>
</dbReference>
<dbReference type="InterPro" id="IPR053721">
    <property type="entry name" value="Fimbrial_Adhesin_Reg"/>
</dbReference>
<organism evidence="3 4">
    <name type="scientific">Escherichia coli</name>
    <dbReference type="NCBI Taxonomy" id="562"/>
    <lineage>
        <taxon>Bacteria</taxon>
        <taxon>Pseudomonadati</taxon>
        <taxon>Pseudomonadota</taxon>
        <taxon>Gammaproteobacteria</taxon>
        <taxon>Enterobacterales</taxon>
        <taxon>Enterobacteriaceae</taxon>
        <taxon>Escherichia</taxon>
    </lineage>
</organism>
<dbReference type="RefSeq" id="WP_096836195.1">
    <property type="nucleotide sequence ID" value="NZ_JAJOFV010000012.1"/>
</dbReference>
<evidence type="ECO:0000256" key="1">
    <source>
        <dbReference type="ARBA" id="ARBA00023015"/>
    </source>
</evidence>
<proteinExistence type="predicted"/>
<dbReference type="Gene3D" id="1.10.10.2690">
    <property type="match status" value="1"/>
</dbReference>
<accession>A0A8T6QGX0</accession>
<dbReference type="InterPro" id="IPR004356">
    <property type="entry name" value="Adhesin_operon_reg_prot"/>
</dbReference>
<comment type="caution">
    <text evidence="3">The sequence shown here is derived from an EMBL/GenBank/DDBJ whole genome shotgun (WGS) entry which is preliminary data.</text>
</comment>
<dbReference type="Proteomes" id="UP000471360">
    <property type="component" value="Unassembled WGS sequence"/>
</dbReference>
<name>A0A8T6QGX0_ECOLX</name>
<gene>
    <name evidence="3" type="ORF">G3W53_27280</name>
</gene>
<dbReference type="EMBL" id="JAAGYP010000214">
    <property type="protein sequence ID" value="NEN73671.1"/>
    <property type="molecule type" value="Genomic_DNA"/>
</dbReference>
<dbReference type="AlphaFoldDB" id="A0A8T6QGX0"/>